<organism evidence="6 7">
    <name type="scientific">Propionibacterium cyclohexanicum</name>
    <dbReference type="NCBI Taxonomy" id="64702"/>
    <lineage>
        <taxon>Bacteria</taxon>
        <taxon>Bacillati</taxon>
        <taxon>Actinomycetota</taxon>
        <taxon>Actinomycetes</taxon>
        <taxon>Propionibacteriales</taxon>
        <taxon>Propionibacteriaceae</taxon>
        <taxon>Propionibacterium</taxon>
    </lineage>
</organism>
<dbReference type="InterPro" id="IPR036318">
    <property type="entry name" value="FAD-bd_PCMH-like_sf"/>
</dbReference>
<dbReference type="InterPro" id="IPR004113">
    <property type="entry name" value="FAD-bd_oxidored_4_C"/>
</dbReference>
<dbReference type="SUPFAM" id="SSF46548">
    <property type="entry name" value="alpha-helical ferredoxin"/>
    <property type="match status" value="1"/>
</dbReference>
<evidence type="ECO:0000259" key="5">
    <source>
        <dbReference type="PROSITE" id="PS51387"/>
    </source>
</evidence>
<dbReference type="PROSITE" id="PS51387">
    <property type="entry name" value="FAD_PCMH"/>
    <property type="match status" value="1"/>
</dbReference>
<dbReference type="SUPFAM" id="SSF56176">
    <property type="entry name" value="FAD-binding/transporter-associated domain-like"/>
    <property type="match status" value="1"/>
</dbReference>
<dbReference type="Pfam" id="PF02913">
    <property type="entry name" value="FAD-oxidase_C"/>
    <property type="match status" value="1"/>
</dbReference>
<dbReference type="SUPFAM" id="SSF55103">
    <property type="entry name" value="FAD-linked oxidases, C-terminal domain"/>
    <property type="match status" value="1"/>
</dbReference>
<evidence type="ECO:0000256" key="1">
    <source>
        <dbReference type="ARBA" id="ARBA00001974"/>
    </source>
</evidence>
<evidence type="ECO:0000256" key="2">
    <source>
        <dbReference type="ARBA" id="ARBA00022630"/>
    </source>
</evidence>
<dbReference type="PANTHER" id="PTHR11748:SF119">
    <property type="entry name" value="D-2-HYDROXYGLUTARATE DEHYDROGENASE"/>
    <property type="match status" value="1"/>
</dbReference>
<dbReference type="InterPro" id="IPR016169">
    <property type="entry name" value="FAD-bd_PCMH_sub2"/>
</dbReference>
<dbReference type="RefSeq" id="WP_425438771.1">
    <property type="nucleotide sequence ID" value="NZ_FOGZ01000012.1"/>
</dbReference>
<keyword evidence="3" id="KW-0274">FAD</keyword>
<dbReference type="AlphaFoldDB" id="A0A1H9SCI3"/>
<evidence type="ECO:0000256" key="3">
    <source>
        <dbReference type="ARBA" id="ARBA00022827"/>
    </source>
</evidence>
<dbReference type="InterPro" id="IPR017896">
    <property type="entry name" value="4Fe4S_Fe-S-bd"/>
</dbReference>
<dbReference type="InterPro" id="IPR016164">
    <property type="entry name" value="FAD-linked_Oxase-like_C"/>
</dbReference>
<dbReference type="EMBL" id="FOGZ01000012">
    <property type="protein sequence ID" value="SER82714.1"/>
    <property type="molecule type" value="Genomic_DNA"/>
</dbReference>
<evidence type="ECO:0000313" key="6">
    <source>
        <dbReference type="EMBL" id="SER82714.1"/>
    </source>
</evidence>
<dbReference type="InterPro" id="IPR016171">
    <property type="entry name" value="Vanillyl_alc_oxidase_C-sub2"/>
</dbReference>
<feature type="domain" description="FAD-binding PCMH-type" evidence="5">
    <location>
        <begin position="47"/>
        <end position="264"/>
    </location>
</feature>
<gene>
    <name evidence="6" type="ORF">SAMN05443377_11268</name>
</gene>
<keyword evidence="2" id="KW-0285">Flavoprotein</keyword>
<protein>
    <submittedName>
        <fullName evidence="6">FAD/FMN-containing dehydrogenase</fullName>
    </submittedName>
</protein>
<proteinExistence type="predicted"/>
<dbReference type="Gene3D" id="3.30.70.2740">
    <property type="match status" value="1"/>
</dbReference>
<reference evidence="6 7" key="1">
    <citation type="submission" date="2016-10" db="EMBL/GenBank/DDBJ databases">
        <authorList>
            <person name="de Groot N.N."/>
        </authorList>
    </citation>
    <scope>NUCLEOTIDE SEQUENCE [LARGE SCALE GENOMIC DNA]</scope>
    <source>
        <strain evidence="6 7">DSM 16859</strain>
    </source>
</reference>
<dbReference type="STRING" id="64702.SAMN05443377_11268"/>
<dbReference type="Pfam" id="PF13183">
    <property type="entry name" value="Fer4_8"/>
    <property type="match status" value="1"/>
</dbReference>
<sequence>MTTTAANTSNAPDTDQLRALDAELGPGNCLDSSTLTRALYSSDASVYRIVPQAVARPRSEDELAAVIAAALRVGLPITGRGAGTSCAGNAIGRGLVIDMHRHLHTILSIDPDAATAVVQPGVVQEALQKAAAPFGLRFGPDPSTSNRCTIGGMIGNNACGPRALGYGRSADNTESLEVITGTGERLTLGRGAGERPDLLRRLDELVDANLAPIRTECGRFTREVSGYSLEHLLPENGRDAAKFFSGSEGTLGIMTRATVKLVADAPHKTMVALGYSSMPAAGAATPSILTFGPTAIEGMDRRLAALVAERLGAAAVPPLPRGDAWTFVELVGEDPGEIAERARAMVSSCDAVEGWVVPDPAQAKRLWGIRSDAAGLAGVALKNPAYAGWEDSAVPPEHLGEYLRDFDALLRQHDLHGLPYGHFGEGCLHCRIDFPFDKPGGTQRYHDFMMDAGRLVASYGGSMSGEHGDGRARSELLPLMYSPATIRLFGAVKHIFDPANLLNPGVIVAPESTAANVRVAATIDSPLRIADPAFTRHVHQCTGVGKCLADTTAAGGVMCPSYQATGDEKDSTRGRSRVLQEMINGGLIKGWRSPELAEALDYCLACKGCRRDCPTGVDMAAYKSRVLFERFRHRLRPLSHYAMGKLPTWGRLVTSLRVGALGNVFTQTPGLRAMVKTVAGVDLRRPMPRFRRGASARTEAAKQLRRRPAEGRPVAIWVDSFSDAFEGGQILGLVATLVSAGFAPQIIEQDACCGLTWITTGQLDGARHHLRHALDVLTPIAESGTPIVGMEPSCMAVWRSDAAELLEGDSRVATVAHATRTLAELLGELPGWTPPDLSGHTIVAQPHCHHASVLGWQADAALLARTGAEVVTLGGCCGLAGNFGVEKGHYEVSVAVAEHDLLPAIDAAGPDAILLADGFSCRKQISDLRGRQAMSMGELIAAHL</sequence>
<accession>A0A1H9SCI3</accession>
<dbReference type="GO" id="GO:0071949">
    <property type="term" value="F:FAD binding"/>
    <property type="evidence" value="ECO:0007669"/>
    <property type="project" value="InterPro"/>
</dbReference>
<dbReference type="Gene3D" id="1.10.45.10">
    <property type="entry name" value="Vanillyl-alcohol Oxidase, Chain A, domain 4"/>
    <property type="match status" value="1"/>
</dbReference>
<dbReference type="PANTHER" id="PTHR11748">
    <property type="entry name" value="D-LACTATE DEHYDROGENASE"/>
    <property type="match status" value="1"/>
</dbReference>
<dbReference type="Gene3D" id="3.30.465.10">
    <property type="match status" value="1"/>
</dbReference>
<comment type="cofactor">
    <cofactor evidence="1">
        <name>FAD</name>
        <dbReference type="ChEBI" id="CHEBI:57692"/>
    </cofactor>
</comment>
<dbReference type="GO" id="GO:1903457">
    <property type="term" value="P:lactate catabolic process"/>
    <property type="evidence" value="ECO:0007669"/>
    <property type="project" value="TreeGrafter"/>
</dbReference>
<dbReference type="GO" id="GO:0008720">
    <property type="term" value="F:D-lactate dehydrogenase (NAD+) activity"/>
    <property type="evidence" value="ECO:0007669"/>
    <property type="project" value="TreeGrafter"/>
</dbReference>
<keyword evidence="7" id="KW-1185">Reference proteome</keyword>
<dbReference type="GO" id="GO:0004458">
    <property type="term" value="F:D-lactate dehydrogenase (cytochrome) activity"/>
    <property type="evidence" value="ECO:0007669"/>
    <property type="project" value="TreeGrafter"/>
</dbReference>
<evidence type="ECO:0000313" key="7">
    <source>
        <dbReference type="Proteomes" id="UP000198815"/>
    </source>
</evidence>
<dbReference type="InterPro" id="IPR006094">
    <property type="entry name" value="Oxid_FAD_bind_N"/>
</dbReference>
<dbReference type="Proteomes" id="UP000198815">
    <property type="component" value="Unassembled WGS sequence"/>
</dbReference>
<evidence type="ECO:0000256" key="4">
    <source>
        <dbReference type="ARBA" id="ARBA00023002"/>
    </source>
</evidence>
<dbReference type="InterPro" id="IPR016166">
    <property type="entry name" value="FAD-bd_PCMH"/>
</dbReference>
<keyword evidence="4" id="KW-0560">Oxidoreductase</keyword>
<name>A0A1H9SCI3_9ACTN</name>
<dbReference type="Pfam" id="PF01565">
    <property type="entry name" value="FAD_binding_4"/>
    <property type="match status" value="1"/>
</dbReference>